<keyword evidence="4 9" id="KW-0560">Oxidoreductase</keyword>
<dbReference type="Gene3D" id="2.30.110.10">
    <property type="entry name" value="Electron Transport, Fmn-binding Protein, Chain A"/>
    <property type="match status" value="1"/>
</dbReference>
<feature type="binding site" evidence="5">
    <location>
        <position position="189"/>
    </location>
    <ligand>
        <name>FMN</name>
        <dbReference type="ChEBI" id="CHEBI:58210"/>
    </ligand>
</feature>
<evidence type="ECO:0000256" key="6">
    <source>
        <dbReference type="SAM" id="MobiDB-lite"/>
    </source>
</evidence>
<dbReference type="Pfam" id="PF10590">
    <property type="entry name" value="PNP_phzG_C"/>
    <property type="match status" value="1"/>
</dbReference>
<proteinExistence type="inferred from homology"/>
<dbReference type="GO" id="GO:0008615">
    <property type="term" value="P:pyridoxine biosynthetic process"/>
    <property type="evidence" value="ECO:0007669"/>
    <property type="project" value="InterPro"/>
</dbReference>
<feature type="region of interest" description="Disordered" evidence="6">
    <location>
        <begin position="1"/>
        <end position="20"/>
    </location>
</feature>
<evidence type="ECO:0000313" key="10">
    <source>
        <dbReference type="Proteomes" id="UP000285376"/>
    </source>
</evidence>
<comment type="caution">
    <text evidence="9">The sequence shown here is derived from an EMBL/GenBank/DDBJ whole genome shotgun (WGS) entry which is preliminary data.</text>
</comment>
<comment type="cofactor">
    <cofactor evidence="5">
        <name>FMN</name>
        <dbReference type="ChEBI" id="CHEBI:58210"/>
    </cofactor>
    <text evidence="5">Binds 1 FMN per subunit.</text>
</comment>
<dbReference type="InterPro" id="IPR011576">
    <property type="entry name" value="Pyridox_Oxase_N"/>
</dbReference>
<dbReference type="InterPro" id="IPR012349">
    <property type="entry name" value="Split_barrel_FMN-bd"/>
</dbReference>
<feature type="binding site" evidence="5">
    <location>
        <position position="178"/>
    </location>
    <ligand>
        <name>FMN</name>
        <dbReference type="ChEBI" id="CHEBI:58210"/>
    </ligand>
</feature>
<dbReference type="RefSeq" id="WP_118914817.1">
    <property type="nucleotide sequence ID" value="NZ_CBCRVH010000012.1"/>
</dbReference>
<dbReference type="NCBIfam" id="NF004231">
    <property type="entry name" value="PRK05679.1"/>
    <property type="match status" value="1"/>
</dbReference>
<evidence type="ECO:0000256" key="5">
    <source>
        <dbReference type="PIRSR" id="PIRSR000190-2"/>
    </source>
</evidence>
<feature type="binding site" evidence="5">
    <location>
        <position position="78"/>
    </location>
    <ligand>
        <name>FMN</name>
        <dbReference type="ChEBI" id="CHEBI:58210"/>
    </ligand>
</feature>
<dbReference type="SUPFAM" id="SSF50475">
    <property type="entry name" value="FMN-binding split barrel"/>
    <property type="match status" value="1"/>
</dbReference>
<evidence type="ECO:0000256" key="2">
    <source>
        <dbReference type="ARBA" id="ARBA00022630"/>
    </source>
</evidence>
<protein>
    <submittedName>
        <fullName evidence="9">Pyridoxamine 5'-phosphate oxidase</fullName>
        <ecNumber evidence="9">1.4.3.5</ecNumber>
    </submittedName>
</protein>
<dbReference type="InterPro" id="IPR000659">
    <property type="entry name" value="Pyridox_Oxase"/>
</dbReference>
<feature type="compositionally biased region" description="Basic and acidic residues" evidence="6">
    <location>
        <begin position="9"/>
        <end position="18"/>
    </location>
</feature>
<evidence type="ECO:0000259" key="8">
    <source>
        <dbReference type="Pfam" id="PF10590"/>
    </source>
</evidence>
<dbReference type="InterPro" id="IPR019576">
    <property type="entry name" value="Pyridoxamine_oxidase_dimer_C"/>
</dbReference>
<feature type="binding site" evidence="5">
    <location>
        <position position="100"/>
    </location>
    <ligand>
        <name>FMN</name>
        <dbReference type="ChEBI" id="CHEBI:58210"/>
    </ligand>
</feature>
<reference evidence="9 10" key="1">
    <citation type="submission" date="2018-08" db="EMBL/GenBank/DDBJ databases">
        <title>Whole genome sequence analysis of Dermacoccus abyssi bacteria isolated from Deep Mariana trench Micromonospora spp reveals genes involved in the environmental adaptation and production of secondary metabolites.</title>
        <authorList>
            <person name="Abdel-Mageed W.M."/>
            <person name="Lehri B."/>
            <person name="Nouioui I."/>
            <person name="Goodfellow I."/>
            <person name="Jaspars M."/>
            <person name="Karlyshev A."/>
        </authorList>
    </citation>
    <scope>NUCLEOTIDE SEQUENCE [LARGE SCALE GENOMIC DNA]</scope>
    <source>
        <strain evidence="9 10">MT1.1</strain>
    </source>
</reference>
<name>A0A417Z0R3_9MICO</name>
<dbReference type="GO" id="GO:0004733">
    <property type="term" value="F:pyridoxamine phosphate oxidase activity"/>
    <property type="evidence" value="ECO:0007669"/>
    <property type="project" value="UniProtKB-EC"/>
</dbReference>
<dbReference type="EMBL" id="QWLM01000021">
    <property type="protein sequence ID" value="RHW43997.1"/>
    <property type="molecule type" value="Genomic_DNA"/>
</dbReference>
<comment type="similarity">
    <text evidence="1">Belongs to the pyridoxamine 5'-phosphate oxidase family.</text>
</comment>
<evidence type="ECO:0000259" key="7">
    <source>
        <dbReference type="Pfam" id="PF01243"/>
    </source>
</evidence>
<keyword evidence="2" id="KW-0285">Flavoprotein</keyword>
<evidence type="ECO:0000256" key="1">
    <source>
        <dbReference type="ARBA" id="ARBA00007301"/>
    </source>
</evidence>
<evidence type="ECO:0000256" key="3">
    <source>
        <dbReference type="ARBA" id="ARBA00022643"/>
    </source>
</evidence>
<dbReference type="GO" id="GO:0010181">
    <property type="term" value="F:FMN binding"/>
    <property type="evidence" value="ECO:0007669"/>
    <property type="project" value="InterPro"/>
</dbReference>
<gene>
    <name evidence="9" type="primary">pdxH</name>
    <name evidence="9" type="ORF">D1832_13630</name>
</gene>
<dbReference type="PANTHER" id="PTHR10851:SF0">
    <property type="entry name" value="PYRIDOXINE-5'-PHOSPHATE OXIDASE"/>
    <property type="match status" value="1"/>
</dbReference>
<feature type="domain" description="Pyridoxine 5'-phosphate oxidase dimerisation C-terminal" evidence="8">
    <location>
        <begin position="165"/>
        <end position="206"/>
    </location>
</feature>
<feature type="binding site" evidence="5">
    <location>
        <begin position="135"/>
        <end position="136"/>
    </location>
    <ligand>
        <name>FMN</name>
        <dbReference type="ChEBI" id="CHEBI:58210"/>
    </ligand>
</feature>
<organism evidence="9 10">
    <name type="scientific">Dermacoccus abyssi</name>
    <dbReference type="NCBI Taxonomy" id="322596"/>
    <lineage>
        <taxon>Bacteria</taxon>
        <taxon>Bacillati</taxon>
        <taxon>Actinomycetota</taxon>
        <taxon>Actinomycetes</taxon>
        <taxon>Micrococcales</taxon>
        <taxon>Dermacoccaceae</taxon>
        <taxon>Dermacoccus</taxon>
    </lineage>
</organism>
<evidence type="ECO:0000313" key="9">
    <source>
        <dbReference type="EMBL" id="RHW43997.1"/>
    </source>
</evidence>
<dbReference type="EC" id="1.4.3.5" evidence="9"/>
<keyword evidence="3 5" id="KW-0288">FMN</keyword>
<feature type="domain" description="Pyridoxamine 5'-phosphate oxidase N-terminal" evidence="7">
    <location>
        <begin position="29"/>
        <end position="151"/>
    </location>
</feature>
<dbReference type="PANTHER" id="PTHR10851">
    <property type="entry name" value="PYRIDOXINE-5-PHOSPHATE OXIDASE"/>
    <property type="match status" value="1"/>
</dbReference>
<dbReference type="AlphaFoldDB" id="A0A417Z0R3"/>
<dbReference type="Pfam" id="PF01243">
    <property type="entry name" value="PNPOx_N"/>
    <property type="match status" value="1"/>
</dbReference>
<dbReference type="Proteomes" id="UP000285376">
    <property type="component" value="Unassembled WGS sequence"/>
</dbReference>
<evidence type="ECO:0000256" key="4">
    <source>
        <dbReference type="ARBA" id="ARBA00023002"/>
    </source>
</evidence>
<dbReference type="PIRSF" id="PIRSF000190">
    <property type="entry name" value="Pyd_amn-ph_oxd"/>
    <property type="match status" value="1"/>
</dbReference>
<sequence>MTANSSRQAPREFADPPHEPLQLVERWLDEARADGVRDPQHMALATADARGHASNRTVSLIAIRSAGLIFASHATSPKGRELAETGWASCVLYWREVARQVIVSGPVQVLPTSDSDELWANRPPMFQPMSVLSKQSAPLDDEDSLRSRARELANTSEDLPRPSTWIGYVLQPAAIEFWQSGDPDRLYQRLLYERVSTGWRPRRLQP</sequence>
<accession>A0A417Z0R3</accession>